<dbReference type="PANTHER" id="PTHR33908:SF11">
    <property type="entry name" value="MEMBRANE PROTEIN"/>
    <property type="match status" value="1"/>
</dbReference>
<feature type="transmembrane region" description="Helical" evidence="8">
    <location>
        <begin position="144"/>
        <end position="163"/>
    </location>
</feature>
<evidence type="ECO:0000256" key="3">
    <source>
        <dbReference type="ARBA" id="ARBA00022676"/>
    </source>
</evidence>
<evidence type="ECO:0000313" key="9">
    <source>
        <dbReference type="EMBL" id="KKS85778.1"/>
    </source>
</evidence>
<comment type="caution">
    <text evidence="9">The sequence shown here is derived from an EMBL/GenBank/DDBJ whole genome shotgun (WGS) entry which is preliminary data.</text>
</comment>
<reference evidence="9 10" key="1">
    <citation type="journal article" date="2015" name="Nature">
        <title>rRNA introns, odd ribosomes, and small enigmatic genomes across a large radiation of phyla.</title>
        <authorList>
            <person name="Brown C.T."/>
            <person name="Hug L.A."/>
            <person name="Thomas B.C."/>
            <person name="Sharon I."/>
            <person name="Castelle C.J."/>
            <person name="Singh A."/>
            <person name="Wilkins M.J."/>
            <person name="Williams K.H."/>
            <person name="Banfield J.F."/>
        </authorList>
    </citation>
    <scope>NUCLEOTIDE SEQUENCE [LARGE SCALE GENOMIC DNA]</scope>
</reference>
<feature type="transmembrane region" description="Helical" evidence="8">
    <location>
        <begin position="110"/>
        <end position="129"/>
    </location>
</feature>
<dbReference type="EMBL" id="LCFB01000005">
    <property type="protein sequence ID" value="KKS85778.1"/>
    <property type="molecule type" value="Genomic_DNA"/>
</dbReference>
<keyword evidence="3" id="KW-0328">Glycosyltransferase</keyword>
<dbReference type="STRING" id="1618436.UV59_C0005G0029"/>
<keyword evidence="5 8" id="KW-0812">Transmembrane</keyword>
<feature type="transmembrane region" description="Helical" evidence="8">
    <location>
        <begin position="84"/>
        <end position="103"/>
    </location>
</feature>
<evidence type="ECO:0000256" key="6">
    <source>
        <dbReference type="ARBA" id="ARBA00022989"/>
    </source>
</evidence>
<evidence type="ECO:0000256" key="7">
    <source>
        <dbReference type="ARBA" id="ARBA00023136"/>
    </source>
</evidence>
<dbReference type="AlphaFoldDB" id="A0A0G1FFZ6"/>
<keyword evidence="4" id="KW-0808">Transferase</keyword>
<sequence>MKALNFKWIDSVILLRQKIDLRGAITKVRFISIIIKITIILVIGVGFVLRAINLNYNTPFLDEATYIMLGLPALHGDFFQLTEAVYWVGGWPYSYPVFAAILYKIGGIVASRFGSAIVGTITIFFIYTFTKNLRFYSSSRDNQVSGLVGAALFATAAVPLYLSRTALYDALSYLFFAAGLVLLQATCKKYQRTYAVFSACLFFASFITKYITGIYLPFIVLFVLLQIKKTSSGRHRLILMREFIFVLCFLIVMYGLINFDGLRSFMSTNAATTGTSVANILNSFWYPSRLLFLLALGGGWFLFDNRRSKVLILYAAAAVPLIAHIVIRNSDAATQSSFLSLVFLIPIAGWLLTELVRWNKVVSVVVIVTLIGVNYATARGVLADIESAWPNSSGSIAYLRSRVTRADRLLAEGDDIYALGLFGQVTPEHITGPFVFTYGVHEGTEAYIAALTDKHFRFVELEGIYFSESDILKIETQLSINYALVWDDDTIQIYERFAP</sequence>
<dbReference type="PANTHER" id="PTHR33908">
    <property type="entry name" value="MANNOSYLTRANSFERASE YKCB-RELATED"/>
    <property type="match status" value="1"/>
</dbReference>
<evidence type="ECO:0000256" key="1">
    <source>
        <dbReference type="ARBA" id="ARBA00004651"/>
    </source>
</evidence>
<protein>
    <submittedName>
        <fullName evidence="9">Uncharacterized protein</fullName>
    </submittedName>
</protein>
<dbReference type="GO" id="GO:0005886">
    <property type="term" value="C:plasma membrane"/>
    <property type="evidence" value="ECO:0007669"/>
    <property type="project" value="UniProtKB-SubCell"/>
</dbReference>
<feature type="transmembrane region" description="Helical" evidence="8">
    <location>
        <begin position="310"/>
        <end position="327"/>
    </location>
</feature>
<dbReference type="Proteomes" id="UP000034543">
    <property type="component" value="Unassembled WGS sequence"/>
</dbReference>
<feature type="transmembrane region" description="Helical" evidence="8">
    <location>
        <begin position="30"/>
        <end position="52"/>
    </location>
</feature>
<feature type="transmembrane region" description="Helical" evidence="8">
    <location>
        <begin position="237"/>
        <end position="257"/>
    </location>
</feature>
<keyword evidence="2" id="KW-1003">Cell membrane</keyword>
<dbReference type="GO" id="GO:0016763">
    <property type="term" value="F:pentosyltransferase activity"/>
    <property type="evidence" value="ECO:0007669"/>
    <property type="project" value="TreeGrafter"/>
</dbReference>
<comment type="subcellular location">
    <subcellularLocation>
        <location evidence="1">Cell membrane</location>
        <topology evidence="1">Multi-pass membrane protein</topology>
    </subcellularLocation>
</comment>
<name>A0A0G1FFZ6_9BACT</name>
<feature type="transmembrane region" description="Helical" evidence="8">
    <location>
        <begin position="193"/>
        <end position="225"/>
    </location>
</feature>
<evidence type="ECO:0000256" key="2">
    <source>
        <dbReference type="ARBA" id="ARBA00022475"/>
    </source>
</evidence>
<dbReference type="InterPro" id="IPR050297">
    <property type="entry name" value="LipidA_mod_glycosyltrf_83"/>
</dbReference>
<keyword evidence="7 8" id="KW-0472">Membrane</keyword>
<feature type="transmembrane region" description="Helical" evidence="8">
    <location>
        <begin position="361"/>
        <end position="382"/>
    </location>
</feature>
<feature type="transmembrane region" description="Helical" evidence="8">
    <location>
        <begin position="284"/>
        <end position="303"/>
    </location>
</feature>
<feature type="transmembrane region" description="Helical" evidence="8">
    <location>
        <begin position="170"/>
        <end position="187"/>
    </location>
</feature>
<proteinExistence type="predicted"/>
<accession>A0A0G1FFZ6</accession>
<keyword evidence="6 8" id="KW-1133">Transmembrane helix</keyword>
<gene>
    <name evidence="9" type="ORF">UV59_C0005G0029</name>
</gene>
<evidence type="ECO:0000256" key="5">
    <source>
        <dbReference type="ARBA" id="ARBA00022692"/>
    </source>
</evidence>
<evidence type="ECO:0000256" key="8">
    <source>
        <dbReference type="SAM" id="Phobius"/>
    </source>
</evidence>
<organism evidence="9 10">
    <name type="scientific">Candidatus Gottesmanbacteria bacterium GW2011_GWA1_43_11</name>
    <dbReference type="NCBI Taxonomy" id="1618436"/>
    <lineage>
        <taxon>Bacteria</taxon>
        <taxon>Candidatus Gottesmaniibacteriota</taxon>
    </lineage>
</organism>
<feature type="transmembrane region" description="Helical" evidence="8">
    <location>
        <begin position="333"/>
        <end position="352"/>
    </location>
</feature>
<evidence type="ECO:0000313" key="10">
    <source>
        <dbReference type="Proteomes" id="UP000034543"/>
    </source>
</evidence>
<dbReference type="GO" id="GO:0009103">
    <property type="term" value="P:lipopolysaccharide biosynthetic process"/>
    <property type="evidence" value="ECO:0007669"/>
    <property type="project" value="UniProtKB-ARBA"/>
</dbReference>
<evidence type="ECO:0000256" key="4">
    <source>
        <dbReference type="ARBA" id="ARBA00022679"/>
    </source>
</evidence>